<dbReference type="InterPro" id="IPR011008">
    <property type="entry name" value="Dimeric_a/b-barrel"/>
</dbReference>
<organism evidence="5 7">
    <name type="scientific">Pseudomonas reinekei</name>
    <dbReference type="NCBI Taxonomy" id="395598"/>
    <lineage>
        <taxon>Bacteria</taxon>
        <taxon>Pseudomonadati</taxon>
        <taxon>Pseudomonadota</taxon>
        <taxon>Gammaproteobacteria</taxon>
        <taxon>Pseudomonadales</taxon>
        <taxon>Pseudomonadaceae</taxon>
        <taxon>Pseudomonas</taxon>
    </lineage>
</organism>
<dbReference type="OrthoDB" id="4186846at2"/>
<dbReference type="Proteomes" id="UP000186756">
    <property type="component" value="Unassembled WGS sequence"/>
</dbReference>
<evidence type="ECO:0000313" key="3">
    <source>
        <dbReference type="EMBL" id="KAB0488399.1"/>
    </source>
</evidence>
<reference evidence="6" key="3">
    <citation type="submission" date="2017-01" db="EMBL/GenBank/DDBJ databases">
        <authorList>
            <person name="Poblete-Castro I."/>
        </authorList>
    </citation>
    <scope>NUCLEOTIDE SEQUENCE [LARGE SCALE GENOMIC DNA]</scope>
    <source>
        <strain evidence="6">DSM 18361 / CCUG 53116 / MT1</strain>
    </source>
</reference>
<dbReference type="AlphaFoldDB" id="A0A1H0UP65"/>
<evidence type="ECO:0000313" key="6">
    <source>
        <dbReference type="Proteomes" id="UP000186756"/>
    </source>
</evidence>
<dbReference type="PANTHER" id="PTHR37828">
    <property type="entry name" value="GSR2449 PROTEIN"/>
    <property type="match status" value="1"/>
</dbReference>
<protein>
    <recommendedName>
        <fullName evidence="2">YCII-related domain-containing protein</fullName>
    </recommendedName>
</protein>
<evidence type="ECO:0000259" key="2">
    <source>
        <dbReference type="Pfam" id="PF03795"/>
    </source>
</evidence>
<dbReference type="SUPFAM" id="SSF54909">
    <property type="entry name" value="Dimeric alpha+beta barrel"/>
    <property type="match status" value="1"/>
</dbReference>
<evidence type="ECO:0000313" key="8">
    <source>
        <dbReference type="Proteomes" id="UP000460142"/>
    </source>
</evidence>
<comment type="similarity">
    <text evidence="1">Belongs to the YciI family.</text>
</comment>
<dbReference type="RefSeq" id="WP_075944553.1">
    <property type="nucleotide sequence ID" value="NZ_LT629709.1"/>
</dbReference>
<evidence type="ECO:0000313" key="5">
    <source>
        <dbReference type="EMBL" id="SDP68017.1"/>
    </source>
</evidence>
<dbReference type="Gene3D" id="3.30.70.1060">
    <property type="entry name" value="Dimeric alpha+beta barrel"/>
    <property type="match status" value="1"/>
</dbReference>
<dbReference type="Proteomes" id="UP000198549">
    <property type="component" value="Chromosome I"/>
</dbReference>
<name>A0A1H0UP65_PSERE</name>
<proteinExistence type="inferred from homology"/>
<evidence type="ECO:0000313" key="4">
    <source>
        <dbReference type="EMBL" id="OLU05885.1"/>
    </source>
</evidence>
<dbReference type="EMBL" id="MSTQ01000001">
    <property type="protein sequence ID" value="OLU05885.1"/>
    <property type="molecule type" value="Genomic_DNA"/>
</dbReference>
<dbReference type="EMBL" id="VZPS01000001">
    <property type="protein sequence ID" value="KAB0488399.1"/>
    <property type="molecule type" value="Genomic_DNA"/>
</dbReference>
<gene>
    <name evidence="4" type="ORF">BVK86_00570</name>
    <name evidence="3" type="ORF">F7R15_00575</name>
    <name evidence="5" type="ORF">SAMN04490202_5556</name>
</gene>
<dbReference type="PANTHER" id="PTHR37828:SF1">
    <property type="entry name" value="YCII-RELATED DOMAIN-CONTAINING PROTEIN"/>
    <property type="match status" value="1"/>
</dbReference>
<dbReference type="InterPro" id="IPR005545">
    <property type="entry name" value="YCII"/>
</dbReference>
<dbReference type="EMBL" id="LT629709">
    <property type="protein sequence ID" value="SDP68017.1"/>
    <property type="molecule type" value="Genomic_DNA"/>
</dbReference>
<evidence type="ECO:0000256" key="1">
    <source>
        <dbReference type="ARBA" id="ARBA00007689"/>
    </source>
</evidence>
<reference evidence="3 8" key="4">
    <citation type="submission" date="2019-09" db="EMBL/GenBank/DDBJ databases">
        <title>Draft genome sequences of 48 bacterial type strains from the CCUG.</title>
        <authorList>
            <person name="Tunovic T."/>
            <person name="Pineiro-Iglesias B."/>
            <person name="Unosson C."/>
            <person name="Inganas E."/>
            <person name="Ohlen M."/>
            <person name="Cardew S."/>
            <person name="Jensie-Markopoulos S."/>
            <person name="Salva-Serra F."/>
            <person name="Jaen-Luchoro D."/>
            <person name="Karlsson R."/>
            <person name="Svensson-Stadler L."/>
            <person name="Chun J."/>
            <person name="Moore E."/>
        </authorList>
    </citation>
    <scope>NUCLEOTIDE SEQUENCE [LARGE SCALE GENOMIC DNA]</scope>
    <source>
        <strain evidence="3 8">CCUG 53116</strain>
    </source>
</reference>
<accession>A0A1H0UP65</accession>
<reference evidence="4" key="2">
    <citation type="submission" date="2017-01" db="EMBL/GenBank/DDBJ databases">
        <authorList>
            <person name="Mah S.A."/>
            <person name="Swanson W.J."/>
            <person name="Moy G.W."/>
            <person name="Vacquier V.D."/>
        </authorList>
    </citation>
    <scope>NUCLEOTIDE SEQUENCE [LARGE SCALE GENOMIC DNA]</scope>
    <source>
        <strain evidence="4">MT1</strain>
    </source>
</reference>
<dbReference type="Proteomes" id="UP000460142">
    <property type="component" value="Unassembled WGS sequence"/>
</dbReference>
<feature type="domain" description="YCII-related" evidence="2">
    <location>
        <begin position="25"/>
        <end position="104"/>
    </location>
</feature>
<sequence length="125" mass="13594">MADTTPEQALLAGMLNKPLFVAFRTPKDLTRMSELLGAHLQWAIAAQNRGELFASGPFVSEQYAPGQLGGMTILRAADQAEAERLVQADPFIANGVFGAEVRKWMLMEGGITVHMTFSDKRGSLL</sequence>
<reference evidence="5 7" key="1">
    <citation type="submission" date="2016-10" db="EMBL/GenBank/DDBJ databases">
        <authorList>
            <person name="de Groot N.N."/>
        </authorList>
    </citation>
    <scope>NUCLEOTIDE SEQUENCE [LARGE SCALE GENOMIC DNA]</scope>
    <source>
        <strain evidence="5 7">BS3776</strain>
    </source>
</reference>
<dbReference type="Pfam" id="PF03795">
    <property type="entry name" value="YCII"/>
    <property type="match status" value="1"/>
</dbReference>
<keyword evidence="6" id="KW-1185">Reference proteome</keyword>
<evidence type="ECO:0000313" key="7">
    <source>
        <dbReference type="Proteomes" id="UP000198549"/>
    </source>
</evidence>